<dbReference type="InterPro" id="IPR010858">
    <property type="entry name" value="DUF1481"/>
</dbReference>
<evidence type="ECO:0000256" key="1">
    <source>
        <dbReference type="SAM" id="SignalP"/>
    </source>
</evidence>
<feature type="signal peptide" evidence="1">
    <location>
        <begin position="1"/>
        <end position="18"/>
    </location>
</feature>
<name>A0A3N9TDU8_9VIBR</name>
<sequence length="230" mass="26179">MKQFIPSLILAFVLTACSSTNTSLDTAQIDRFSGGQRAGDSISLFWYTEKNSTAFQAADTVFSGEDGSYRSTYYWSQGKLQEILRYGEQRNTAGELVPFSVQIRFSQDGEAVFQRYRIDKKVLPLQAKQLDHYQQQAFDIAKMTREQNNKGKQLFQGIWNGETFESCKNREFTSIEFNQTLPSFVIQRLSSLNNYLAVLGRAKGSTLYIDELLIIDSDEHGCVVEPDLKQ</sequence>
<keyword evidence="1" id="KW-0732">Signal</keyword>
<dbReference type="PROSITE" id="PS51257">
    <property type="entry name" value="PROKAR_LIPOPROTEIN"/>
    <property type="match status" value="1"/>
</dbReference>
<dbReference type="OrthoDB" id="5915262at2"/>
<evidence type="ECO:0000313" key="3">
    <source>
        <dbReference type="Proteomes" id="UP000281112"/>
    </source>
</evidence>
<dbReference type="RefSeq" id="WP_124938542.1">
    <property type="nucleotide sequence ID" value="NZ_RJVQ01000010.1"/>
</dbReference>
<evidence type="ECO:0000313" key="2">
    <source>
        <dbReference type="EMBL" id="RQW61695.1"/>
    </source>
</evidence>
<dbReference type="EMBL" id="RJVQ01000010">
    <property type="protein sequence ID" value="RQW61695.1"/>
    <property type="molecule type" value="Genomic_DNA"/>
</dbReference>
<dbReference type="Proteomes" id="UP000281112">
    <property type="component" value="Unassembled WGS sequence"/>
</dbReference>
<dbReference type="Pfam" id="PF07356">
    <property type="entry name" value="DUF1481"/>
    <property type="match status" value="1"/>
</dbReference>
<proteinExistence type="predicted"/>
<dbReference type="PIRSF" id="PIRSF028160">
    <property type="entry name" value="UCP028160"/>
    <property type="match status" value="1"/>
</dbReference>
<keyword evidence="3" id="KW-1185">Reference proteome</keyword>
<dbReference type="AlphaFoldDB" id="A0A3N9TDU8"/>
<feature type="chain" id="PRO_5018302879" evidence="1">
    <location>
        <begin position="19"/>
        <end position="230"/>
    </location>
</feature>
<organism evidence="2 3">
    <name type="scientific">Vibrio viridaestus</name>
    <dbReference type="NCBI Taxonomy" id="2487322"/>
    <lineage>
        <taxon>Bacteria</taxon>
        <taxon>Pseudomonadati</taxon>
        <taxon>Pseudomonadota</taxon>
        <taxon>Gammaproteobacteria</taxon>
        <taxon>Vibrionales</taxon>
        <taxon>Vibrionaceae</taxon>
        <taxon>Vibrio</taxon>
    </lineage>
</organism>
<gene>
    <name evidence="2" type="ORF">EES38_17690</name>
</gene>
<accession>A0A3N9TDU8</accession>
<protein>
    <submittedName>
        <fullName evidence="2">DUF1481 domain-containing protein</fullName>
    </submittedName>
</protein>
<reference evidence="2 3" key="1">
    <citation type="submission" date="2018-11" db="EMBL/GenBank/DDBJ databases">
        <title>Vibrio LJC006 sp. nov., isolated from seawater during the bloom of the enteromorpha.</title>
        <authorList>
            <person name="Liang J."/>
        </authorList>
    </citation>
    <scope>NUCLEOTIDE SEQUENCE [LARGE SCALE GENOMIC DNA]</scope>
    <source>
        <strain evidence="2 3">LJC006</strain>
    </source>
</reference>
<dbReference type="InterPro" id="IPR016872">
    <property type="entry name" value="UCP028160"/>
</dbReference>
<comment type="caution">
    <text evidence="2">The sequence shown here is derived from an EMBL/GenBank/DDBJ whole genome shotgun (WGS) entry which is preliminary data.</text>
</comment>